<dbReference type="Proteomes" id="UP000628017">
    <property type="component" value="Unassembled WGS sequence"/>
</dbReference>
<protein>
    <submittedName>
        <fullName evidence="1">ATPase</fullName>
    </submittedName>
</protein>
<proteinExistence type="predicted"/>
<keyword evidence="2" id="KW-1185">Reference proteome</keyword>
<comment type="caution">
    <text evidence="1">The sequence shown here is derived from an EMBL/GenBank/DDBJ whole genome shotgun (WGS) entry which is preliminary data.</text>
</comment>
<accession>A0A916QUD3</accession>
<dbReference type="EMBL" id="BMKA01000002">
    <property type="protein sequence ID" value="GGA14278.1"/>
    <property type="molecule type" value="Genomic_DNA"/>
</dbReference>
<dbReference type="RefSeq" id="WP_188672300.1">
    <property type="nucleotide sequence ID" value="NZ_BMKA01000002.1"/>
</dbReference>
<evidence type="ECO:0000313" key="2">
    <source>
        <dbReference type="Proteomes" id="UP000628017"/>
    </source>
</evidence>
<name>A0A916QUD3_9RHOB</name>
<dbReference type="SUPFAM" id="SSF52540">
    <property type="entry name" value="P-loop containing nucleoside triphosphate hydrolases"/>
    <property type="match status" value="1"/>
</dbReference>
<organism evidence="1 2">
    <name type="scientific">Neptunicoccus cionae</name>
    <dbReference type="NCBI Taxonomy" id="2035344"/>
    <lineage>
        <taxon>Bacteria</taxon>
        <taxon>Pseudomonadati</taxon>
        <taxon>Pseudomonadota</taxon>
        <taxon>Alphaproteobacteria</taxon>
        <taxon>Rhodobacterales</taxon>
        <taxon>Paracoccaceae</taxon>
        <taxon>Neptunicoccus</taxon>
    </lineage>
</organism>
<dbReference type="AlphaFoldDB" id="A0A916QUD3"/>
<reference evidence="1" key="1">
    <citation type="journal article" date="2014" name="Int. J. Syst. Evol. Microbiol.">
        <title>Complete genome sequence of Corynebacterium casei LMG S-19264T (=DSM 44701T), isolated from a smear-ripened cheese.</title>
        <authorList>
            <consortium name="US DOE Joint Genome Institute (JGI-PGF)"/>
            <person name="Walter F."/>
            <person name="Albersmeier A."/>
            <person name="Kalinowski J."/>
            <person name="Ruckert C."/>
        </authorList>
    </citation>
    <scope>NUCLEOTIDE SEQUENCE</scope>
    <source>
        <strain evidence="1">CGMCC 1.15880</strain>
    </source>
</reference>
<reference evidence="1" key="2">
    <citation type="submission" date="2020-09" db="EMBL/GenBank/DDBJ databases">
        <authorList>
            <person name="Sun Q."/>
            <person name="Zhou Y."/>
        </authorList>
    </citation>
    <scope>NUCLEOTIDE SEQUENCE</scope>
    <source>
        <strain evidence="1">CGMCC 1.15880</strain>
    </source>
</reference>
<dbReference type="Gene3D" id="3.40.50.300">
    <property type="entry name" value="P-loop containing nucleotide triphosphate hydrolases"/>
    <property type="match status" value="1"/>
</dbReference>
<sequence>MNMQARTLHPPKIPMSVAATGLNPVFARDILIKTMFRKNVSTPGEVEQTLCCSTPVALELIEMARSQNMLEVTGKSGTELRYQMSESGKSRALDALAQSEYFGALPIPLDDYREQVKLQSVADVGITQEALENSMGHLIIPDGLLTQLGPAVNSGKSILMYGPPGNGKSSISNGIRDALGDKIFVPKVLEYSGQVISVYDPIVHGHAQESAADPNSLRRTGMQFDNRYVLCNRPSVITGGELTLSMLELNYNANSKTYQAPLQLKATGGVFIVDDLGRQSEPPQALINRWIVPMEGGEDILSLQSGEKFLVPFDTLVIFSTNFHPAEIFDGAALRRIYYKVLVDRPTRDQMIQIYALVSKAMKMPLDEQVLIHLFSKLYPQVDNTYAAYHAPFLFTQMKSICDYEGRPHKMAIDLVERAWANLFVAESVVEH</sequence>
<gene>
    <name evidence="1" type="ORF">GCM10011498_13060</name>
</gene>
<evidence type="ECO:0000313" key="1">
    <source>
        <dbReference type="EMBL" id="GGA14278.1"/>
    </source>
</evidence>
<dbReference type="InterPro" id="IPR027417">
    <property type="entry name" value="P-loop_NTPase"/>
</dbReference>